<reference evidence="2 3" key="1">
    <citation type="journal article" date="2021" name="ISME Commun">
        <title>Automated analysis of genomic sequences facilitates high-throughput and comprehensive description of bacteria.</title>
        <authorList>
            <person name="Hitch T.C.A."/>
        </authorList>
    </citation>
    <scope>NUCLEOTIDE SEQUENCE [LARGE SCALE GENOMIC DNA]</scope>
    <source>
        <strain evidence="2 3">Sanger_31</strain>
    </source>
</reference>
<evidence type="ECO:0000259" key="1">
    <source>
        <dbReference type="Pfam" id="PF06605"/>
    </source>
</evidence>
<dbReference type="EMBL" id="JAOQJZ010000012">
    <property type="protein sequence ID" value="MCU6706429.1"/>
    <property type="molecule type" value="Genomic_DNA"/>
</dbReference>
<organism evidence="2 3">
    <name type="scientific">Hominimerdicola aceti</name>
    <dbReference type="NCBI Taxonomy" id="2981726"/>
    <lineage>
        <taxon>Bacteria</taxon>
        <taxon>Bacillati</taxon>
        <taxon>Bacillota</taxon>
        <taxon>Clostridia</taxon>
        <taxon>Eubacteriales</taxon>
        <taxon>Oscillospiraceae</taxon>
        <taxon>Hominimerdicola</taxon>
    </lineage>
</organism>
<dbReference type="InterPro" id="IPR007119">
    <property type="entry name" value="Phage_tail_spike_N"/>
</dbReference>
<accession>A0AAE3IIA1</accession>
<protein>
    <submittedName>
        <fullName evidence="2">Phage tail protein</fullName>
    </submittedName>
</protein>
<dbReference type="Pfam" id="PF06605">
    <property type="entry name" value="Prophage_tail"/>
    <property type="match status" value="1"/>
</dbReference>
<keyword evidence="3" id="KW-1185">Reference proteome</keyword>
<name>A0AAE3IIA1_9FIRM</name>
<proteinExistence type="predicted"/>
<comment type="caution">
    <text evidence="2">The sequence shown here is derived from an EMBL/GenBank/DDBJ whole genome shotgun (WGS) entry which is preliminary data.</text>
</comment>
<dbReference type="InterPro" id="IPR010572">
    <property type="entry name" value="Tail_dom"/>
</dbReference>
<gene>
    <name evidence="2" type="ORF">OCV57_10915</name>
</gene>
<dbReference type="NCBIfam" id="TIGR01665">
    <property type="entry name" value="put_anti_recept"/>
    <property type="match status" value="1"/>
</dbReference>
<sequence>MFIVTITNGAENTIIHSDGTDRISGGKIAKSINAVDSFSFTIYPNNAGYDFLKPLTTAVKVYDENTGKDIFIGRVLKCPDSMDERGLICRKVTCEGRLGWLYDSVQPYVEYKMVGISTVLSSFLSKHNAQVGADKRIDLGQVTVTASNNYTYTANWDKTMNVIADKLIGKFGGEIQLRDKDGKVYLDYLENIGHGTDTTIELAVNLKTISREVDETAVITRLYPLGAKLTDSEKRLTIGTVNGGKDYIEDSSLIAKYGVISGPQIWDDVTLASNLLSKGKEYLKSVNRAKVQYQITALDLSRIDKHIEQFELGCWYRVKNSLMGIDEDLRIVGISIDLDNPQASQLTFGDRFETLSGFMTAKTQSLQSAIDNSEFRNRQVIDSKIENATKLITGAEGGNVILDPPTKPRRVLIMDTDNIDTCKSCIQFNLNGMGFWKSSDGGSAKEGPYTKAWTIDGNLITDFITAKVLTGLKINNGSGTFSVSENGHIIAKALTMLGGNINIETNSKDNSVIKLSYKEWTLELSPLQWVLKNSTIGGHVACQAGGVFLYWNDELKVNIDSNSGDIRTYAGGKASFFLDTNNHSVSVYDENEKRQIYLEGNTGTVYAKNFQQTN</sequence>
<evidence type="ECO:0000313" key="3">
    <source>
        <dbReference type="Proteomes" id="UP001208131"/>
    </source>
</evidence>
<evidence type="ECO:0000313" key="2">
    <source>
        <dbReference type="EMBL" id="MCU6706429.1"/>
    </source>
</evidence>
<feature type="domain" description="Tail spike" evidence="1">
    <location>
        <begin position="137"/>
        <end position="360"/>
    </location>
</feature>
<dbReference type="AlphaFoldDB" id="A0AAE3IIA1"/>
<dbReference type="Proteomes" id="UP001208131">
    <property type="component" value="Unassembled WGS sequence"/>
</dbReference>
<dbReference type="RefSeq" id="WP_267301571.1">
    <property type="nucleotide sequence ID" value="NZ_JAOQJZ010000012.1"/>
</dbReference>